<evidence type="ECO:0000313" key="4">
    <source>
        <dbReference type="EMBL" id="SFZ91778.1"/>
    </source>
</evidence>
<feature type="domain" description="Secretion system C-terminal sorting" evidence="3">
    <location>
        <begin position="616"/>
        <end position="691"/>
    </location>
</feature>
<dbReference type="InterPro" id="IPR026444">
    <property type="entry name" value="Secre_tail"/>
</dbReference>
<name>A0A1K2IHN3_9FLAO</name>
<dbReference type="Pfam" id="PF16586">
    <property type="entry name" value="DUF5060"/>
    <property type="match status" value="1"/>
</dbReference>
<dbReference type="Gene3D" id="2.60.40.10">
    <property type="entry name" value="Immunoglobulins"/>
    <property type="match status" value="1"/>
</dbReference>
<protein>
    <submittedName>
        <fullName evidence="4">Por secretion system C-terminal sorting domain-containing protein</fullName>
    </submittedName>
</protein>
<evidence type="ECO:0000256" key="1">
    <source>
        <dbReference type="ARBA" id="ARBA00022729"/>
    </source>
</evidence>
<reference evidence="4 5" key="1">
    <citation type="submission" date="2016-10" db="EMBL/GenBank/DDBJ databases">
        <authorList>
            <person name="de Groot N.N."/>
        </authorList>
    </citation>
    <scope>NUCLEOTIDE SEQUENCE [LARGE SCALE GENOMIC DNA]</scope>
    <source>
        <strain evidence="4 5">DSM 18180</strain>
    </source>
</reference>
<feature type="domain" description="DUF5060" evidence="2">
    <location>
        <begin position="34"/>
        <end position="115"/>
    </location>
</feature>
<evidence type="ECO:0000313" key="5">
    <source>
        <dbReference type="Proteomes" id="UP000182544"/>
    </source>
</evidence>
<organism evidence="4 5">
    <name type="scientific">Flaviramulus basaltis</name>
    <dbReference type="NCBI Taxonomy" id="369401"/>
    <lineage>
        <taxon>Bacteria</taxon>
        <taxon>Pseudomonadati</taxon>
        <taxon>Bacteroidota</taxon>
        <taxon>Flavobacteriia</taxon>
        <taxon>Flavobacteriales</taxon>
        <taxon>Flavobacteriaceae</taxon>
        <taxon>Flaviramulus</taxon>
    </lineage>
</organism>
<dbReference type="NCBIfam" id="TIGR04183">
    <property type="entry name" value="Por_Secre_tail"/>
    <property type="match status" value="1"/>
</dbReference>
<dbReference type="InterPro" id="IPR032260">
    <property type="entry name" value="DUF5060"/>
</dbReference>
<proteinExistence type="predicted"/>
<dbReference type="Pfam" id="PF18962">
    <property type="entry name" value="Por_Secre_tail"/>
    <property type="match status" value="1"/>
</dbReference>
<keyword evidence="1" id="KW-0732">Signal</keyword>
<dbReference type="Proteomes" id="UP000182544">
    <property type="component" value="Unassembled WGS sequence"/>
</dbReference>
<sequence length="692" mass="77046">MKFSAIYFRNVLRTIFLLICIQSHLYSQTITGDLNQYHKTTLTFDALSLSEVPATYLNYRMNVTFTAPSSATYTVPAYFAADGNASETSATSGNKWRCHFNPDETGIWSYSVSFRTGTNIAVSLNPTDGTPTSIDGDTGTFDIEATNKTGVDFRAKGKLQYIGKSTAQFDNGDYYFEMGSDSPETFLEYADFDATTPRHDYSEMASNYLSGDPTWKGGKGTGIIGAVNYLASQEANIQYIIFNNITGDGDRTYPFPNKTDYTTYDVSKLDQWQIVFDHMYNKGIALEMVLGETENSNWFEDQEGINRSNFSNSRKLYYRELIARFGYLNIVYNTGEEANWNTNGDQFTAAQIEEIAVYIQALSPYSDLISAHNGSASNFSIYPELTALSGTSALTAISIQGNYNDLKLTHDQVINIKNLAIADGTEWVVRFTEPYTSVLNPNIETWTEKSLWPSITAGSVGIHHIDGAGGDVSNDNLAQYQPYLERMKYAKNFFEDNNIPFWNMSNDDASISKGYLLSDNLENYIAFLADGGTATLDLPGSNTYSVKWFDPRNGGDLKDGSVTTINSDTNVFIGNPPNNSSASWVVLVRNNKTLLLRNSKTLLVKDINDADLNVKIFPNPVTSFGKIFISGIEKGHHTAIIYDIRGRIMNKKNVEFTNDVEEFKIGGLKSGIYIFTLNNSLNKSYSAKLIID</sequence>
<dbReference type="EMBL" id="FPKV01000002">
    <property type="protein sequence ID" value="SFZ91778.1"/>
    <property type="molecule type" value="Genomic_DNA"/>
</dbReference>
<evidence type="ECO:0000259" key="3">
    <source>
        <dbReference type="Pfam" id="PF18962"/>
    </source>
</evidence>
<gene>
    <name evidence="4" type="ORF">SAMN05428642_102317</name>
</gene>
<dbReference type="RefSeq" id="WP_072401297.1">
    <property type="nucleotide sequence ID" value="NZ_FPKV01000002.1"/>
</dbReference>
<dbReference type="STRING" id="369401.SAMN05428642_102317"/>
<keyword evidence="5" id="KW-1185">Reference proteome</keyword>
<dbReference type="AlphaFoldDB" id="A0A1K2IHN3"/>
<accession>A0A1K2IHN3</accession>
<dbReference type="InterPro" id="IPR013783">
    <property type="entry name" value="Ig-like_fold"/>
</dbReference>
<evidence type="ECO:0000259" key="2">
    <source>
        <dbReference type="Pfam" id="PF16586"/>
    </source>
</evidence>
<dbReference type="Gene3D" id="3.20.20.80">
    <property type="entry name" value="Glycosidases"/>
    <property type="match status" value="1"/>
</dbReference>
<dbReference type="OrthoDB" id="266054at2"/>